<name>A0AC61PLL0_9FIRM</name>
<evidence type="ECO:0000313" key="2">
    <source>
        <dbReference type="Proteomes" id="UP000192328"/>
    </source>
</evidence>
<comment type="caution">
    <text evidence="1">The sequence shown here is derived from an EMBL/GenBank/DDBJ whole genome shotgun (WGS) entry which is preliminary data.</text>
</comment>
<organism evidence="1 2">
    <name type="scientific">Aristaeella lactis</name>
    <dbReference type="NCBI Taxonomy" id="3046383"/>
    <lineage>
        <taxon>Bacteria</taxon>
        <taxon>Bacillati</taxon>
        <taxon>Bacillota</taxon>
        <taxon>Clostridia</taxon>
        <taxon>Eubacteriales</taxon>
        <taxon>Aristaeellaceae</taxon>
        <taxon>Aristaeella</taxon>
    </lineage>
</organism>
<reference evidence="1" key="1">
    <citation type="submission" date="2017-04" db="EMBL/GenBank/DDBJ databases">
        <authorList>
            <person name="Varghese N."/>
            <person name="Submissions S."/>
        </authorList>
    </citation>
    <scope>NUCLEOTIDE SEQUENCE</scope>
    <source>
        <strain evidence="1">WTE2008</strain>
    </source>
</reference>
<keyword evidence="2" id="KW-1185">Reference proteome</keyword>
<sequence>MKRLLCFLLCMLFLPVISSGEESIPADTLVIHFLDVGQGDAAIIQCGGQTLMIDGGDRDSNQFIYAYLKDLEIEYIDYIIATHPHDDHVKGLATALSLCNAGTVYSPVTEYDGDGFRDFIKKLTERNLHITTPHRGDVFNVGSATVIFLTEPQESWDMNDQSLMVKITFGNTSFIFTGDAAWEAEQDALGSGIDLHADVLKLGHHGSTTSSSQAFLDAVHPRYAIISVGVNNKYGHPADETLLKLSHMYVSVFRTDKHGTIVCTSSDGVNLSFVITKKNGKW</sequence>
<accession>A0AC61PLL0</accession>
<dbReference type="Proteomes" id="UP000192328">
    <property type="component" value="Unassembled WGS sequence"/>
</dbReference>
<evidence type="ECO:0000313" key="1">
    <source>
        <dbReference type="EMBL" id="SMC63837.1"/>
    </source>
</evidence>
<proteinExistence type="predicted"/>
<dbReference type="EMBL" id="FWXZ01000003">
    <property type="protein sequence ID" value="SMC63837.1"/>
    <property type="molecule type" value="Genomic_DNA"/>
</dbReference>
<gene>
    <name evidence="1" type="ORF">SAMN06297397_1701</name>
</gene>
<protein>
    <submittedName>
        <fullName evidence="1">Competence protein ComEC</fullName>
    </submittedName>
</protein>